<dbReference type="KEGG" id="cluj:IAU68_07775"/>
<name>A0A7H0JX33_9CORY</name>
<dbReference type="EMBL" id="CP061032">
    <property type="protein sequence ID" value="QNP89599.1"/>
    <property type="molecule type" value="Genomic_DNA"/>
</dbReference>
<evidence type="ECO:0000313" key="5">
    <source>
        <dbReference type="Proteomes" id="UP000516235"/>
    </source>
</evidence>
<feature type="region of interest" description="Disordered" evidence="1">
    <location>
        <begin position="25"/>
        <end position="147"/>
    </location>
</feature>
<evidence type="ECO:0000313" key="6">
    <source>
        <dbReference type="Proteomes" id="UP000642876"/>
    </source>
</evidence>
<proteinExistence type="predicted"/>
<gene>
    <name evidence="3" type="ORF">H7348_01425</name>
    <name evidence="4" type="ORF">IAU68_07775</name>
</gene>
<feature type="compositionally biased region" description="Basic and acidic residues" evidence="1">
    <location>
        <begin position="130"/>
        <end position="139"/>
    </location>
</feature>
<feature type="compositionally biased region" description="Basic and acidic residues" evidence="1">
    <location>
        <begin position="53"/>
        <end position="91"/>
    </location>
</feature>
<dbReference type="RefSeq" id="WP_171192742.1">
    <property type="nucleotide sequence ID" value="NZ_CP061032.1"/>
</dbReference>
<keyword evidence="2" id="KW-0732">Signal</keyword>
<evidence type="ECO:0000256" key="2">
    <source>
        <dbReference type="SAM" id="SignalP"/>
    </source>
</evidence>
<evidence type="ECO:0000313" key="3">
    <source>
        <dbReference type="EMBL" id="MBC3177979.1"/>
    </source>
</evidence>
<dbReference type="Proteomes" id="UP000516235">
    <property type="component" value="Chromosome"/>
</dbReference>
<evidence type="ECO:0008006" key="7">
    <source>
        <dbReference type="Google" id="ProtNLM"/>
    </source>
</evidence>
<protein>
    <recommendedName>
        <fullName evidence="7">Nuclear transport factor 2 family protein</fullName>
    </recommendedName>
</protein>
<dbReference type="Proteomes" id="UP000642876">
    <property type="component" value="Unassembled WGS sequence"/>
</dbReference>
<feature type="chain" id="PRO_5038918970" description="Nuclear transport factor 2 family protein" evidence="2">
    <location>
        <begin position="25"/>
        <end position="244"/>
    </location>
</feature>
<evidence type="ECO:0000256" key="1">
    <source>
        <dbReference type="SAM" id="MobiDB-lite"/>
    </source>
</evidence>
<organism evidence="4 5">
    <name type="scientific">Corynebacterium lujinxingii</name>
    <dbReference type="NCBI Taxonomy" id="2763010"/>
    <lineage>
        <taxon>Bacteria</taxon>
        <taxon>Bacillati</taxon>
        <taxon>Actinomycetota</taxon>
        <taxon>Actinomycetes</taxon>
        <taxon>Mycobacteriales</taxon>
        <taxon>Corynebacteriaceae</taxon>
        <taxon>Corynebacterium</taxon>
    </lineage>
</organism>
<accession>A0A7H0JX33</accession>
<dbReference type="EMBL" id="JACMYE010000001">
    <property type="protein sequence ID" value="MBC3177979.1"/>
    <property type="molecule type" value="Genomic_DNA"/>
</dbReference>
<dbReference type="AlphaFoldDB" id="A0A7H0JX33"/>
<evidence type="ECO:0000313" key="4">
    <source>
        <dbReference type="EMBL" id="QNP89599.1"/>
    </source>
</evidence>
<keyword evidence="6" id="KW-1185">Reference proteome</keyword>
<reference evidence="5 6" key="1">
    <citation type="submission" date="2020-08" db="EMBL/GenBank/DDBJ databases">
        <title>novel species in genus Corynebacterium.</title>
        <authorList>
            <person name="Zhang G."/>
        </authorList>
    </citation>
    <scope>NUCLEOTIDE SEQUENCE [LARGE SCALE GENOMIC DNA]</scope>
    <source>
        <strain evidence="4">Zg-917</strain>
        <strain evidence="5 6">zg-917</strain>
    </source>
</reference>
<sequence length="244" mass="26013">MKTQTTTGMAAFMAAAVLVLPLSACGSSDEGESGGLSTAAEAAPADTEVDATASEKSDNKGDKENKDDADKKKDDKADKEKDKKSSSKKPEQQGGGNEGEGAPTLANPFENGMPENTNKPIEGGEEGSEEDARQMEETGRAVLNPESFAGWTRTILDNSCKAVADPMMEELERQGLTLEQVEEAGRVAEQQGQALEIPRSEVSISDVRVDGNRASANLTAKNDSGEETHVMIFEKEDGRWKLCN</sequence>
<feature type="signal peptide" evidence="2">
    <location>
        <begin position="1"/>
        <end position="24"/>
    </location>
</feature>